<evidence type="ECO:0000256" key="1">
    <source>
        <dbReference type="SAM" id="Coils"/>
    </source>
</evidence>
<dbReference type="NCBIfam" id="NF040601">
    <property type="entry name" value="TerS_not_xtmA"/>
    <property type="match status" value="1"/>
</dbReference>
<dbReference type="STRING" id="1324314.BVG16_13455"/>
<accession>A0A1T2XCA3</accession>
<dbReference type="EMBL" id="MSZX01000005">
    <property type="protein sequence ID" value="OPA77458.1"/>
    <property type="molecule type" value="Genomic_DNA"/>
</dbReference>
<name>A0A1T2XCA3_9BACL</name>
<evidence type="ECO:0000313" key="5">
    <source>
        <dbReference type="Proteomes" id="UP000190188"/>
    </source>
</evidence>
<dbReference type="Pfam" id="PF10668">
    <property type="entry name" value="Phage_terminase"/>
    <property type="match status" value="1"/>
</dbReference>
<feature type="domain" description="PBSX phage terminase small subunit-like N-terminal" evidence="3">
    <location>
        <begin position="1"/>
        <end position="50"/>
    </location>
</feature>
<gene>
    <name evidence="4" type="ORF">BVG16_13455</name>
</gene>
<dbReference type="InterPro" id="IPR018925">
    <property type="entry name" value="XtmA-like_N"/>
</dbReference>
<dbReference type="OrthoDB" id="7358785at2"/>
<reference evidence="4 5" key="1">
    <citation type="submission" date="2017-01" db="EMBL/GenBank/DDBJ databases">
        <title>Genome analysis of Paenibacillus selenitrireducens ES3-24.</title>
        <authorList>
            <person name="Xu D."/>
            <person name="Yao R."/>
            <person name="Zheng S."/>
        </authorList>
    </citation>
    <scope>NUCLEOTIDE SEQUENCE [LARGE SCALE GENOMIC DNA]</scope>
    <source>
        <strain evidence="4 5">ES3-24</strain>
    </source>
</reference>
<evidence type="ECO:0000313" key="4">
    <source>
        <dbReference type="EMBL" id="OPA77458.1"/>
    </source>
</evidence>
<dbReference type="RefSeq" id="WP_078499199.1">
    <property type="nucleotide sequence ID" value="NZ_MSZX01000005.1"/>
</dbReference>
<keyword evidence="5" id="KW-1185">Reference proteome</keyword>
<comment type="caution">
    <text evidence="4">The sequence shown here is derived from an EMBL/GenBank/DDBJ whole genome shotgun (WGS) entry which is preliminary data.</text>
</comment>
<keyword evidence="1" id="KW-0175">Coiled coil</keyword>
<proteinExistence type="predicted"/>
<evidence type="ECO:0000259" key="3">
    <source>
        <dbReference type="Pfam" id="PF10668"/>
    </source>
</evidence>
<sequence>MSRERSSNRKKALKMWLDSGRTLKLKDIALELGVSDVMIRKWKWTDQWDEIPDKRNRGGQKGNQNAKGNKGGSGGPLGNDKAVTHGFFRKFLPQDPEYLEILDMVQEMDPLDMMYQNIELQQAAIIRAQRIMFVQNKDEMIKELKKQKFEVHSTGKGDKKKLHQVVTEEEHEFQFSWDRYSTFLKAQSVAMSEFRSAVKQFLSAAPENDERRVKLQIMQAQVEKARIEIESLKGNEKDTKADDWISGIQEVANRRREAMKGNE</sequence>
<feature type="region of interest" description="Disordered" evidence="2">
    <location>
        <begin position="50"/>
        <end position="79"/>
    </location>
</feature>
<organism evidence="4 5">
    <name type="scientific">Paenibacillus selenitireducens</name>
    <dbReference type="NCBI Taxonomy" id="1324314"/>
    <lineage>
        <taxon>Bacteria</taxon>
        <taxon>Bacillati</taxon>
        <taxon>Bacillota</taxon>
        <taxon>Bacilli</taxon>
        <taxon>Bacillales</taxon>
        <taxon>Paenibacillaceae</taxon>
        <taxon>Paenibacillus</taxon>
    </lineage>
</organism>
<evidence type="ECO:0000256" key="2">
    <source>
        <dbReference type="SAM" id="MobiDB-lite"/>
    </source>
</evidence>
<feature type="coiled-coil region" evidence="1">
    <location>
        <begin position="215"/>
        <end position="242"/>
    </location>
</feature>
<dbReference type="Proteomes" id="UP000190188">
    <property type="component" value="Unassembled WGS sequence"/>
</dbReference>
<dbReference type="AlphaFoldDB" id="A0A1T2XCA3"/>
<protein>
    <recommendedName>
        <fullName evidence="3">PBSX phage terminase small subunit-like N-terminal domain-containing protein</fullName>
    </recommendedName>
</protein>